<dbReference type="AlphaFoldDB" id="A0A0M6YIP6"/>
<name>A0A0M6YIP6_9RHOB</name>
<keyword evidence="2" id="KW-1185">Reference proteome</keyword>
<accession>A0A0M6YIP6</accession>
<dbReference type="Proteomes" id="UP000049222">
    <property type="component" value="Unassembled WGS sequence"/>
</dbReference>
<reference evidence="1 2" key="1">
    <citation type="submission" date="2015-07" db="EMBL/GenBank/DDBJ databases">
        <authorList>
            <person name="Noorani M."/>
        </authorList>
    </citation>
    <scope>NUCLEOTIDE SEQUENCE [LARGE SCALE GENOMIC DNA]</scope>
    <source>
        <strain evidence="1 2">CECT 7802</strain>
    </source>
</reference>
<organism evidence="1 2">
    <name type="scientific">Jannaschia donghaensis</name>
    <dbReference type="NCBI Taxonomy" id="420998"/>
    <lineage>
        <taxon>Bacteria</taxon>
        <taxon>Pseudomonadati</taxon>
        <taxon>Pseudomonadota</taxon>
        <taxon>Alphaproteobacteria</taxon>
        <taxon>Rhodobacterales</taxon>
        <taxon>Roseobacteraceae</taxon>
        <taxon>Jannaschia</taxon>
    </lineage>
</organism>
<dbReference type="PIRSF" id="PIRSF028451">
    <property type="entry name" value="UCP028451"/>
    <property type="match status" value="1"/>
</dbReference>
<dbReference type="EMBL" id="CXSU01000011">
    <property type="protein sequence ID" value="CTQ49383.1"/>
    <property type="molecule type" value="Genomic_DNA"/>
</dbReference>
<protein>
    <recommendedName>
        <fullName evidence="3">TIGR02453 family protein</fullName>
    </recommendedName>
</protein>
<dbReference type="InterPro" id="IPR015996">
    <property type="entry name" value="UCP028451"/>
</dbReference>
<evidence type="ECO:0000313" key="2">
    <source>
        <dbReference type="Proteomes" id="UP000049222"/>
    </source>
</evidence>
<proteinExistence type="predicted"/>
<dbReference type="PANTHER" id="PTHR36452">
    <property type="entry name" value="CHROMOSOME 12, WHOLE GENOME SHOTGUN SEQUENCE"/>
    <property type="match status" value="1"/>
</dbReference>
<evidence type="ECO:0008006" key="3">
    <source>
        <dbReference type="Google" id="ProtNLM"/>
    </source>
</evidence>
<gene>
    <name evidence="1" type="ORF">JDO7802_01396</name>
</gene>
<sequence length="219" mass="24742">MSDGFTQMLDRAQTFYGQLENNNSRDWFEPRKDTFKTDIEGPAKLFAEIMAEEISRVTGDGHTGKVFRIYRDVRFSKDKSPLKTQLSMSWSTADRDDLAPMFFFAIRPGGTFVACGTPGFAGDDLRRYRAMVDTWGDQLTEVIADTGATISDFGPEPLKRVPKPYAPDHPHADLIRRKSLAISLPLAQGWRDTDDGLVAALTDRIEILAPFRRFMAERL</sequence>
<dbReference type="InterPro" id="IPR012808">
    <property type="entry name" value="CHP02453"/>
</dbReference>
<dbReference type="OrthoDB" id="9794241at2"/>
<dbReference type="Pfam" id="PF09365">
    <property type="entry name" value="DUF2461"/>
    <property type="match status" value="1"/>
</dbReference>
<dbReference type="RefSeq" id="WP_055083938.1">
    <property type="nucleotide sequence ID" value="NZ_CXSU01000011.1"/>
</dbReference>
<dbReference type="PANTHER" id="PTHR36452:SF1">
    <property type="entry name" value="DUF2461 DOMAIN-CONTAINING PROTEIN"/>
    <property type="match status" value="1"/>
</dbReference>
<dbReference type="NCBIfam" id="TIGR02453">
    <property type="entry name" value="TIGR02453 family protein"/>
    <property type="match status" value="1"/>
</dbReference>
<evidence type="ECO:0000313" key="1">
    <source>
        <dbReference type="EMBL" id="CTQ49383.1"/>
    </source>
</evidence>
<dbReference type="STRING" id="420998.JDO7802_01396"/>